<feature type="chain" id="PRO_5038664635" evidence="2">
    <location>
        <begin position="23"/>
        <end position="184"/>
    </location>
</feature>
<feature type="compositionally biased region" description="Low complexity" evidence="1">
    <location>
        <begin position="24"/>
        <end position="51"/>
    </location>
</feature>
<accession>A0A540R8T9</accession>
<protein>
    <submittedName>
        <fullName evidence="3">Uncharacterized protein</fullName>
    </submittedName>
</protein>
<dbReference type="Proteomes" id="UP000318080">
    <property type="component" value="Unassembled WGS sequence"/>
</dbReference>
<comment type="caution">
    <text evidence="3">The sequence shown here is derived from an EMBL/GenBank/DDBJ whole genome shotgun (WGS) entry which is preliminary data.</text>
</comment>
<name>A0A540R8T9_9CORY</name>
<feature type="signal peptide" evidence="2">
    <location>
        <begin position="1"/>
        <end position="22"/>
    </location>
</feature>
<keyword evidence="2" id="KW-0732">Signal</keyword>
<organism evidence="3 4">
    <name type="scientific">Corynebacterium phoceense</name>
    <dbReference type="NCBI Taxonomy" id="1686286"/>
    <lineage>
        <taxon>Bacteria</taxon>
        <taxon>Bacillati</taxon>
        <taxon>Actinomycetota</taxon>
        <taxon>Actinomycetes</taxon>
        <taxon>Mycobacteriales</taxon>
        <taxon>Corynebacteriaceae</taxon>
        <taxon>Corynebacterium</taxon>
    </lineage>
</organism>
<sequence>MRTSHTALAVGTFVAAALAVTACSSGEESAETSAPASPAPSVHSSAASPTSMALPTDAPAAASVPAEASAPADGGNEGASESPAPAAPLTNPQGAEPTAEGAPTPHILSPAELKGKDIELASGEYLVITGAEGLDATVADPAVAVFSPAYEQDGTQFNAGVGGLTAGTTEVQLSDGTTFSVTVR</sequence>
<evidence type="ECO:0000256" key="1">
    <source>
        <dbReference type="SAM" id="MobiDB-lite"/>
    </source>
</evidence>
<dbReference type="PROSITE" id="PS51257">
    <property type="entry name" value="PROKAR_LIPOPROTEIN"/>
    <property type="match status" value="1"/>
</dbReference>
<dbReference type="EMBL" id="VHIR01000003">
    <property type="protein sequence ID" value="TQE44160.1"/>
    <property type="molecule type" value="Genomic_DNA"/>
</dbReference>
<dbReference type="AlphaFoldDB" id="A0A540R8T9"/>
<keyword evidence="4" id="KW-1185">Reference proteome</keyword>
<dbReference type="STRING" id="1686286.GCA_900092335_01231"/>
<evidence type="ECO:0000313" key="3">
    <source>
        <dbReference type="EMBL" id="TQE44160.1"/>
    </source>
</evidence>
<evidence type="ECO:0000256" key="2">
    <source>
        <dbReference type="SAM" id="SignalP"/>
    </source>
</evidence>
<proteinExistence type="predicted"/>
<dbReference type="RefSeq" id="WP_141628607.1">
    <property type="nucleotide sequence ID" value="NZ_VHIR01000003.1"/>
</dbReference>
<reference evidence="3 4" key="1">
    <citation type="submission" date="2019-06" db="EMBL/GenBank/DDBJ databases">
        <title>Draft genome of C. phoceense Strain 272.</title>
        <authorList>
            <person name="Pacheco L.G.C."/>
            <person name="Barberis C.M."/>
            <person name="Almuzara M.N."/>
            <person name="Traglia G.M."/>
            <person name="Santos C.S."/>
            <person name="Rocha D.J.P.G."/>
            <person name="Aguiar E.R.G.R."/>
            <person name="Vay C.A."/>
        </authorList>
    </citation>
    <scope>NUCLEOTIDE SEQUENCE [LARGE SCALE GENOMIC DNA]</scope>
    <source>
        <strain evidence="3 4">272</strain>
    </source>
</reference>
<feature type="compositionally biased region" description="Low complexity" evidence="1">
    <location>
        <begin position="58"/>
        <end position="72"/>
    </location>
</feature>
<evidence type="ECO:0000313" key="4">
    <source>
        <dbReference type="Proteomes" id="UP000318080"/>
    </source>
</evidence>
<feature type="region of interest" description="Disordered" evidence="1">
    <location>
        <begin position="24"/>
        <end position="108"/>
    </location>
</feature>
<gene>
    <name evidence="3" type="ORF">EJK80_03245</name>
</gene>